<accession>A0A2I2YG63</accession>
<sequence length="56" mass="6129">MAATMFRVTLRGWRTGVQRGCGLRLLTPHPTCLTLYDALGCTTSPSTRTSRMATGR</sequence>
<dbReference type="Proteomes" id="UP000001519">
    <property type="component" value="Chromosome 11"/>
</dbReference>
<evidence type="ECO:0000313" key="2">
    <source>
        <dbReference type="Proteomes" id="UP000001519"/>
    </source>
</evidence>
<organism evidence="1 2">
    <name type="scientific">Gorilla gorilla gorilla</name>
    <name type="common">Western lowland gorilla</name>
    <dbReference type="NCBI Taxonomy" id="9595"/>
    <lineage>
        <taxon>Eukaryota</taxon>
        <taxon>Metazoa</taxon>
        <taxon>Chordata</taxon>
        <taxon>Craniata</taxon>
        <taxon>Vertebrata</taxon>
        <taxon>Euteleostomi</taxon>
        <taxon>Mammalia</taxon>
        <taxon>Eutheria</taxon>
        <taxon>Euarchontoglires</taxon>
        <taxon>Primates</taxon>
        <taxon>Haplorrhini</taxon>
        <taxon>Catarrhini</taxon>
        <taxon>Hominidae</taxon>
        <taxon>Gorilla</taxon>
    </lineage>
</organism>
<dbReference type="Ensembl" id="ENSGGOT00000045643.1">
    <property type="protein sequence ID" value="ENSGGOP00000033925.1"/>
    <property type="gene ID" value="ENSGGOG00000024514.2"/>
</dbReference>
<dbReference type="GeneTree" id="ENSGT00390000017253"/>
<name>A0A2I2YG63_GORGO</name>
<dbReference type="EMBL" id="CABD030079708">
    <property type="status" value="NOT_ANNOTATED_CDS"/>
    <property type="molecule type" value="Genomic_DNA"/>
</dbReference>
<reference evidence="1" key="4">
    <citation type="submission" date="2025-09" db="UniProtKB">
        <authorList>
            <consortium name="Ensembl"/>
        </authorList>
    </citation>
    <scope>IDENTIFICATION</scope>
</reference>
<dbReference type="AlphaFoldDB" id="A0A2I2YG63"/>
<gene>
    <name evidence="1" type="primary">MRPL49</name>
</gene>
<keyword evidence="2" id="KW-1185">Reference proteome</keyword>
<dbReference type="Bgee" id="ENSGGOG00000024514">
    <property type="expression patterns" value="Expressed in adult mammalian kidney and 5 other cell types or tissues"/>
</dbReference>
<protein>
    <submittedName>
        <fullName evidence="1">Mitochondrial ribosomal protein L49</fullName>
    </submittedName>
</protein>
<reference evidence="2" key="1">
    <citation type="submission" date="2011-05" db="EMBL/GenBank/DDBJ databases">
        <title>Insights into the evolution of the great apes provided by the gorilla genome.</title>
        <authorList>
            <person name="Scally A."/>
        </authorList>
    </citation>
    <scope>NUCLEOTIDE SEQUENCE [LARGE SCALE GENOMIC DNA]</scope>
</reference>
<reference evidence="1 2" key="2">
    <citation type="journal article" date="2012" name="Nature">
        <title>Insights into hominid evolution from the gorilla genome sequence.</title>
        <authorList>
            <person name="Scally A."/>
            <person name="Dutheil J.Y."/>
            <person name="Hillier L.W."/>
            <person name="Jordan G.E."/>
            <person name="Goodhead I."/>
            <person name="Herrero J."/>
            <person name="Hobolth A."/>
            <person name="Lappalainen T."/>
            <person name="Mailund T."/>
            <person name="Marques-Bonet T."/>
            <person name="McCarthy S."/>
            <person name="Montgomery S.H."/>
            <person name="Schwalie P.C."/>
            <person name="Tang Y.A."/>
            <person name="Ward M.C."/>
            <person name="Xue Y."/>
            <person name="Yngvadottir B."/>
            <person name="Alkan C."/>
            <person name="Andersen L.N."/>
            <person name="Ayub Q."/>
            <person name="Ball E.V."/>
            <person name="Beal K."/>
            <person name="Bradley B.J."/>
            <person name="Chen Y."/>
            <person name="Clee C.M."/>
            <person name="Fitzgerald S."/>
            <person name="Graves T.A."/>
            <person name="Gu Y."/>
            <person name="Heath P."/>
            <person name="Heger A."/>
            <person name="Karakoc E."/>
            <person name="Kolb-Kokocinski A."/>
            <person name="Laird G.K."/>
            <person name="Lunter G."/>
            <person name="Meader S."/>
            <person name="Mort M."/>
            <person name="Mullikin J.C."/>
            <person name="Munch K."/>
            <person name="O'Connor T.D."/>
            <person name="Phillips A.D."/>
            <person name="Prado-Martinez J."/>
            <person name="Rogers A.S."/>
            <person name="Sajjadian S."/>
            <person name="Schmidt D."/>
            <person name="Shaw K."/>
            <person name="Simpson J.T."/>
            <person name="Stenson P.D."/>
            <person name="Turner D.J."/>
            <person name="Vigilant L."/>
            <person name="Vilella A.J."/>
            <person name="Whitener W."/>
            <person name="Zhu B."/>
            <person name="Cooper D.N."/>
            <person name="de Jong P."/>
            <person name="Dermitzakis E.T."/>
            <person name="Eichler E.E."/>
            <person name="Flicek P."/>
            <person name="Goldman N."/>
            <person name="Mundy N.I."/>
            <person name="Ning Z."/>
            <person name="Odom D.T."/>
            <person name="Ponting C.P."/>
            <person name="Quail M.A."/>
            <person name="Ryder O.A."/>
            <person name="Searle S.M."/>
            <person name="Warren W.C."/>
            <person name="Wilson R.K."/>
            <person name="Schierup M.H."/>
            <person name="Rogers J."/>
            <person name="Tyler-Smith C."/>
            <person name="Durbin R."/>
        </authorList>
    </citation>
    <scope>NUCLEOTIDE SEQUENCE [LARGE SCALE GENOMIC DNA]</scope>
</reference>
<reference evidence="1" key="3">
    <citation type="submission" date="2025-08" db="UniProtKB">
        <authorList>
            <consortium name="Ensembl"/>
        </authorList>
    </citation>
    <scope>IDENTIFICATION</scope>
</reference>
<proteinExistence type="predicted"/>
<evidence type="ECO:0000313" key="1">
    <source>
        <dbReference type="Ensembl" id="ENSGGOP00000033925.1"/>
    </source>
</evidence>